<dbReference type="Pfam" id="PF04402">
    <property type="entry name" value="SIMPL"/>
    <property type="match status" value="1"/>
</dbReference>
<dbReference type="EMBL" id="CP037422">
    <property type="protein sequence ID" value="QDU12188.1"/>
    <property type="molecule type" value="Genomic_DNA"/>
</dbReference>
<protein>
    <recommendedName>
        <fullName evidence="3">Oxidative stress defense protein</fullName>
    </recommendedName>
</protein>
<dbReference type="AlphaFoldDB" id="A0A517X3V7"/>
<dbReference type="Proteomes" id="UP000318384">
    <property type="component" value="Chromosome"/>
</dbReference>
<dbReference type="OrthoDB" id="9965991at2"/>
<evidence type="ECO:0008006" key="3">
    <source>
        <dbReference type="Google" id="ProtNLM"/>
    </source>
</evidence>
<reference evidence="1 2" key="1">
    <citation type="submission" date="2019-03" db="EMBL/GenBank/DDBJ databases">
        <title>Deep-cultivation of Planctomycetes and their phenomic and genomic characterization uncovers novel biology.</title>
        <authorList>
            <person name="Wiegand S."/>
            <person name="Jogler M."/>
            <person name="Boedeker C."/>
            <person name="Pinto D."/>
            <person name="Vollmers J."/>
            <person name="Rivas-Marin E."/>
            <person name="Kohn T."/>
            <person name="Peeters S.H."/>
            <person name="Heuer A."/>
            <person name="Rast P."/>
            <person name="Oberbeckmann S."/>
            <person name="Bunk B."/>
            <person name="Jeske O."/>
            <person name="Meyerdierks A."/>
            <person name="Storesund J.E."/>
            <person name="Kallscheuer N."/>
            <person name="Luecker S."/>
            <person name="Lage O.M."/>
            <person name="Pohl T."/>
            <person name="Merkel B.J."/>
            <person name="Hornburger P."/>
            <person name="Mueller R.-W."/>
            <person name="Bruemmer F."/>
            <person name="Labrenz M."/>
            <person name="Spormann A.M."/>
            <person name="Op den Camp H."/>
            <person name="Overmann J."/>
            <person name="Amann R."/>
            <person name="Jetten M.S.M."/>
            <person name="Mascher T."/>
            <person name="Medema M.H."/>
            <person name="Devos D.P."/>
            <person name="Kaster A.-K."/>
            <person name="Ovreas L."/>
            <person name="Rohde M."/>
            <person name="Galperin M.Y."/>
            <person name="Jogler C."/>
        </authorList>
    </citation>
    <scope>NUCLEOTIDE SEQUENCE [LARGE SCALE GENOMIC DNA]</scope>
    <source>
        <strain evidence="1 2">V202</strain>
    </source>
</reference>
<accession>A0A517X3V7</accession>
<proteinExistence type="predicted"/>
<evidence type="ECO:0000313" key="1">
    <source>
        <dbReference type="EMBL" id="QDU12188.1"/>
    </source>
</evidence>
<dbReference type="InterPro" id="IPR007497">
    <property type="entry name" value="SIMPL/DUF541"/>
</dbReference>
<dbReference type="Gene3D" id="3.30.110.170">
    <property type="entry name" value="Protein of unknown function (DUF541), domain 1"/>
    <property type="match status" value="1"/>
</dbReference>
<evidence type="ECO:0000313" key="2">
    <source>
        <dbReference type="Proteomes" id="UP000318384"/>
    </source>
</evidence>
<gene>
    <name evidence="1" type="ORF">V202x_56130</name>
</gene>
<organism evidence="1 2">
    <name type="scientific">Gimesia aquarii</name>
    <dbReference type="NCBI Taxonomy" id="2527964"/>
    <lineage>
        <taxon>Bacteria</taxon>
        <taxon>Pseudomonadati</taxon>
        <taxon>Planctomycetota</taxon>
        <taxon>Planctomycetia</taxon>
        <taxon>Planctomycetales</taxon>
        <taxon>Planctomycetaceae</taxon>
        <taxon>Gimesia</taxon>
    </lineage>
</organism>
<dbReference type="Gene3D" id="3.30.70.2970">
    <property type="entry name" value="Protein of unknown function (DUF541), domain 2"/>
    <property type="match status" value="1"/>
</dbReference>
<name>A0A517X3V7_9PLAN</name>
<keyword evidence="2" id="KW-1185">Reference proteome</keyword>
<sequence length="236" mass="26447">MADTTRFIEVIAHSKVVRHVESYQTEIEIVVSNRKKNQHSCLEDSLKLRDEVIAALRKAGITEENIQEGGGDRSWFYNTDWKSVSHQLKASHADISTLIKAMAKIEKIYTTTKQSFFSPIKKSLSLSAPQPKFSIKDNVVDHSLKMVITEAKEKASILASEAGLKLSGVLTIIEEPQSSSVKSRSAGEMLSDVVDDEMLSTEMGENYTTVSPQRRSTSRRFRVRFTVNDSEASEFN</sequence>